<proteinExistence type="predicted"/>
<gene>
    <name evidence="2" type="ORF">FEE96_22835</name>
</gene>
<name>A0ABY2UNC8_9RHOB</name>
<dbReference type="EMBL" id="VAUA01000016">
    <property type="protein sequence ID" value="TLP55312.1"/>
    <property type="molecule type" value="Genomic_DNA"/>
</dbReference>
<comment type="caution">
    <text evidence="2">The sequence shown here is derived from an EMBL/GenBank/DDBJ whole genome shotgun (WGS) entry which is preliminary data.</text>
</comment>
<reference evidence="2 3" key="1">
    <citation type="submission" date="2019-05" db="EMBL/GenBank/DDBJ databases">
        <title>Draft genome sequence of Pelagicola sp. DSW4-44.</title>
        <authorList>
            <person name="Oh J."/>
        </authorList>
    </citation>
    <scope>NUCLEOTIDE SEQUENCE [LARGE SCALE GENOMIC DNA]</scope>
    <source>
        <strain evidence="2 3">DSW4-44</strain>
    </source>
</reference>
<dbReference type="InterPro" id="IPR036844">
    <property type="entry name" value="Hint_dom_sf"/>
</dbReference>
<dbReference type="Gene3D" id="2.170.16.10">
    <property type="entry name" value="Hedgehog/Intein (Hint) domain"/>
    <property type="match status" value="1"/>
</dbReference>
<dbReference type="InterPro" id="IPR028992">
    <property type="entry name" value="Hedgehog/Intein_dom"/>
</dbReference>
<evidence type="ECO:0000259" key="1">
    <source>
        <dbReference type="Pfam" id="PF13403"/>
    </source>
</evidence>
<dbReference type="SUPFAM" id="SSF51294">
    <property type="entry name" value="Hedgehog/intein (Hint) domain"/>
    <property type="match status" value="1"/>
</dbReference>
<evidence type="ECO:0000313" key="2">
    <source>
        <dbReference type="EMBL" id="TLP55312.1"/>
    </source>
</evidence>
<sequence length="372" mass="40229">MQFSLNVRGDQIGTYSNLSGSGNGTGRVITLQDVEAFGSSSDVYTILVEQVSAGAEEFENGQWITIFDADNNIVVPRINVQPDEEQGHSAGDEHLVINSMRVVIDLGGVPSGPQTVQFSEADQNADLAVGDNDGNLDFMDFPCLALGSLVETEHGIVPVEELRAGQNVLTSNHKQSRIKWIGSRTVQFPKNGDYSTRAPILFKAGCLGEGNPNDDLVVSPHHRFLLTGQVVEALFGSSDVLAPAKGLINLPGVRQMIGKRKVTYYSVLLEHHSIVKVNGTLVESFFPGKQGMSTLDAEQQREICEVVPGIVQWGATAYGSVAAKVLSVAETRKLTLVADAKTLTTRSTTRQLQAEEIPITQYDDLSRFSSQV</sequence>
<dbReference type="RefSeq" id="WP_138165437.1">
    <property type="nucleotide sequence ID" value="NZ_VAUA01000016.1"/>
</dbReference>
<dbReference type="Proteomes" id="UP000305041">
    <property type="component" value="Unassembled WGS sequence"/>
</dbReference>
<dbReference type="Pfam" id="PF13403">
    <property type="entry name" value="Hint_2"/>
    <property type="match status" value="1"/>
</dbReference>
<accession>A0ABY2UNC8</accession>
<feature type="domain" description="Hedgehog/Intein (Hint)" evidence="1">
    <location>
        <begin position="142"/>
        <end position="288"/>
    </location>
</feature>
<organism evidence="2 3">
    <name type="scientific">Parasedimentitalea maritima</name>
    <dbReference type="NCBI Taxonomy" id="2578117"/>
    <lineage>
        <taxon>Bacteria</taxon>
        <taxon>Pseudomonadati</taxon>
        <taxon>Pseudomonadota</taxon>
        <taxon>Alphaproteobacteria</taxon>
        <taxon>Rhodobacterales</taxon>
        <taxon>Paracoccaceae</taxon>
        <taxon>Parasedimentitalea</taxon>
    </lineage>
</organism>
<evidence type="ECO:0000313" key="3">
    <source>
        <dbReference type="Proteomes" id="UP000305041"/>
    </source>
</evidence>
<protein>
    <submittedName>
        <fullName evidence="2">Hint domain-containing protein</fullName>
    </submittedName>
</protein>
<keyword evidence="3" id="KW-1185">Reference proteome</keyword>